<name>A0A5B7YF20_9ALTE</name>
<evidence type="ECO:0000256" key="5">
    <source>
        <dbReference type="ARBA" id="ARBA00023015"/>
    </source>
</evidence>
<dbReference type="Pfam" id="PF04316">
    <property type="entry name" value="FlgM"/>
    <property type="match status" value="1"/>
</dbReference>
<dbReference type="KEGG" id="salk:FBQ74_12795"/>
<dbReference type="NCBIfam" id="TIGR03824">
    <property type="entry name" value="FlgM_jcvi"/>
    <property type="match status" value="1"/>
</dbReference>
<evidence type="ECO:0000256" key="4">
    <source>
        <dbReference type="ARBA" id="ARBA00022795"/>
    </source>
</evidence>
<evidence type="ECO:0000256" key="9">
    <source>
        <dbReference type="SAM" id="MobiDB-lite"/>
    </source>
</evidence>
<evidence type="ECO:0000313" key="11">
    <source>
        <dbReference type="EMBL" id="QCZ94297.1"/>
    </source>
</evidence>
<dbReference type="EMBL" id="CP039852">
    <property type="protein sequence ID" value="QCZ94297.1"/>
    <property type="molecule type" value="Genomic_DNA"/>
</dbReference>
<dbReference type="Proteomes" id="UP000304912">
    <property type="component" value="Chromosome"/>
</dbReference>
<keyword evidence="11" id="KW-0966">Cell projection</keyword>
<comment type="function">
    <text evidence="7">Responsible for the coupling of flagellin expression to flagellar assembly by preventing expression of the flagellin genes when a component of the middle class of proteins is defective. It negatively regulates flagellar genes by inhibiting the activity of FliA by directly binding to FliA.</text>
</comment>
<keyword evidence="11" id="KW-0969">Cilium</keyword>
<feature type="domain" description="Anti-sigma-28 factor FlgM C-terminal" evidence="10">
    <location>
        <begin position="49"/>
        <end position="101"/>
    </location>
</feature>
<keyword evidence="11" id="KW-0282">Flagellum</keyword>
<dbReference type="GO" id="GO:0045892">
    <property type="term" value="P:negative regulation of DNA-templated transcription"/>
    <property type="evidence" value="ECO:0007669"/>
    <property type="project" value="InterPro"/>
</dbReference>
<keyword evidence="5" id="KW-0805">Transcription regulation</keyword>
<dbReference type="RefSeq" id="WP_139757037.1">
    <property type="nucleotide sequence ID" value="NZ_CP039852.1"/>
</dbReference>
<accession>A0A5B7YF20</accession>
<organism evidence="11 12">
    <name type="scientific">Salinimonas iocasae</name>
    <dbReference type="NCBI Taxonomy" id="2572577"/>
    <lineage>
        <taxon>Bacteria</taxon>
        <taxon>Pseudomonadati</taxon>
        <taxon>Pseudomonadota</taxon>
        <taxon>Gammaproteobacteria</taxon>
        <taxon>Alteromonadales</taxon>
        <taxon>Alteromonadaceae</taxon>
        <taxon>Alteromonas/Salinimonas group</taxon>
        <taxon>Salinimonas</taxon>
    </lineage>
</organism>
<dbReference type="InterPro" id="IPR031316">
    <property type="entry name" value="FlgM_C"/>
</dbReference>
<keyword evidence="4" id="KW-1005">Bacterial flagellum biogenesis</keyword>
<dbReference type="GO" id="GO:0044781">
    <property type="term" value="P:bacterial-type flagellum organization"/>
    <property type="evidence" value="ECO:0007669"/>
    <property type="project" value="UniProtKB-KW"/>
</dbReference>
<evidence type="ECO:0000256" key="6">
    <source>
        <dbReference type="ARBA" id="ARBA00023163"/>
    </source>
</evidence>
<reference evidence="11 12" key="1">
    <citation type="submission" date="2019-04" db="EMBL/GenBank/DDBJ databases">
        <title>Salinimonas iocasae sp. nov., a halophilic bacterium isolated from the outer tube casing of tubeworms in Okinawa Trough.</title>
        <authorList>
            <person name="Zhang H."/>
            <person name="Wang H."/>
            <person name="Li C."/>
        </authorList>
    </citation>
    <scope>NUCLEOTIDE SEQUENCE [LARGE SCALE GENOMIC DNA]</scope>
    <source>
        <strain evidence="11 12">KX18D6</strain>
    </source>
</reference>
<dbReference type="SUPFAM" id="SSF101498">
    <property type="entry name" value="Anti-sigma factor FlgM"/>
    <property type="match status" value="1"/>
</dbReference>
<feature type="region of interest" description="Disordered" evidence="9">
    <location>
        <begin position="1"/>
        <end position="74"/>
    </location>
</feature>
<evidence type="ECO:0000256" key="1">
    <source>
        <dbReference type="ARBA" id="ARBA00005322"/>
    </source>
</evidence>
<evidence type="ECO:0000256" key="8">
    <source>
        <dbReference type="ARBA" id="ARBA00030117"/>
    </source>
</evidence>
<feature type="compositionally biased region" description="Polar residues" evidence="9">
    <location>
        <begin position="1"/>
        <end position="22"/>
    </location>
</feature>
<keyword evidence="3" id="KW-0678">Repressor</keyword>
<evidence type="ECO:0000256" key="7">
    <source>
        <dbReference type="ARBA" id="ARBA00024739"/>
    </source>
</evidence>
<keyword evidence="6" id="KW-0804">Transcription</keyword>
<evidence type="ECO:0000259" key="10">
    <source>
        <dbReference type="Pfam" id="PF04316"/>
    </source>
</evidence>
<sequence length="112" mass="12175">MAINNVNNNGVPKTPLDNSKVSQQQSQNQTAVQQEAAAKSQAGKAPRQDSVSLTQSAQQLSQVQKKSTEAPVDQEKVDKLKKAIETGEYRVDPESLARKIARLEAQVFGIKS</sequence>
<dbReference type="AlphaFoldDB" id="A0A5B7YF20"/>
<dbReference type="OrthoDB" id="5797147at2"/>
<feature type="compositionally biased region" description="Low complexity" evidence="9">
    <location>
        <begin position="23"/>
        <end position="34"/>
    </location>
</feature>
<proteinExistence type="inferred from homology"/>
<evidence type="ECO:0000256" key="3">
    <source>
        <dbReference type="ARBA" id="ARBA00022491"/>
    </source>
</evidence>
<gene>
    <name evidence="11" type="primary">flgM</name>
    <name evidence="11" type="ORF">FBQ74_12795</name>
</gene>
<keyword evidence="12" id="KW-1185">Reference proteome</keyword>
<evidence type="ECO:0000313" key="12">
    <source>
        <dbReference type="Proteomes" id="UP000304912"/>
    </source>
</evidence>
<dbReference type="InterPro" id="IPR007412">
    <property type="entry name" value="FlgM"/>
</dbReference>
<evidence type="ECO:0000256" key="2">
    <source>
        <dbReference type="ARBA" id="ARBA00017823"/>
    </source>
</evidence>
<protein>
    <recommendedName>
        <fullName evidence="2">Negative regulator of flagellin synthesis</fullName>
    </recommendedName>
    <alternativeName>
        <fullName evidence="8">Anti-sigma-28 factor</fullName>
    </alternativeName>
</protein>
<comment type="similarity">
    <text evidence="1">Belongs to the FlgM family.</text>
</comment>
<feature type="compositionally biased region" description="Polar residues" evidence="9">
    <location>
        <begin position="49"/>
        <end position="65"/>
    </location>
</feature>
<dbReference type="InterPro" id="IPR035890">
    <property type="entry name" value="Anti-sigma-28_factor_FlgM_sf"/>
</dbReference>